<dbReference type="Proteomes" id="UP000886885">
    <property type="component" value="Chromosome 11D"/>
</dbReference>
<keyword evidence="1" id="KW-0812">Transmembrane</keyword>
<evidence type="ECO:0000256" key="1">
    <source>
        <dbReference type="SAM" id="Phobius"/>
    </source>
</evidence>
<keyword evidence="1" id="KW-1133">Transmembrane helix</keyword>
<name>A0A8X7YST1_POPTO</name>
<reference evidence="2" key="1">
    <citation type="journal article" date="2020" name="bioRxiv">
        <title>Hybrid origin of Populus tomentosa Carr. identified through genome sequencing and phylogenomic analysis.</title>
        <authorList>
            <person name="An X."/>
            <person name="Gao K."/>
            <person name="Chen Z."/>
            <person name="Li J."/>
            <person name="Yang X."/>
            <person name="Yang X."/>
            <person name="Zhou J."/>
            <person name="Guo T."/>
            <person name="Zhao T."/>
            <person name="Huang S."/>
            <person name="Miao D."/>
            <person name="Khan W.U."/>
            <person name="Rao P."/>
            <person name="Ye M."/>
            <person name="Lei B."/>
            <person name="Liao W."/>
            <person name="Wang J."/>
            <person name="Ji L."/>
            <person name="Li Y."/>
            <person name="Guo B."/>
            <person name="Mustafa N.S."/>
            <person name="Li S."/>
            <person name="Yun Q."/>
            <person name="Keller S.R."/>
            <person name="Mao J."/>
            <person name="Zhang R."/>
            <person name="Strauss S.H."/>
        </authorList>
    </citation>
    <scope>NUCLEOTIDE SEQUENCE</scope>
    <source>
        <strain evidence="2">GM15</strain>
        <tissue evidence="2">Leaf</tissue>
    </source>
</reference>
<accession>A0A8X7YST1</accession>
<evidence type="ECO:0000313" key="3">
    <source>
        <dbReference type="Proteomes" id="UP000886885"/>
    </source>
</evidence>
<keyword evidence="3" id="KW-1185">Reference proteome</keyword>
<comment type="caution">
    <text evidence="2">The sequence shown here is derived from an EMBL/GenBank/DDBJ whole genome shotgun (WGS) entry which is preliminary data.</text>
</comment>
<gene>
    <name evidence="2" type="ORF">POTOM_041316</name>
</gene>
<feature type="transmembrane region" description="Helical" evidence="1">
    <location>
        <begin position="6"/>
        <end position="30"/>
    </location>
</feature>
<keyword evidence="1" id="KW-0472">Membrane</keyword>
<organism evidence="2 3">
    <name type="scientific">Populus tomentosa</name>
    <name type="common">Chinese white poplar</name>
    <dbReference type="NCBI Taxonomy" id="118781"/>
    <lineage>
        <taxon>Eukaryota</taxon>
        <taxon>Viridiplantae</taxon>
        <taxon>Streptophyta</taxon>
        <taxon>Embryophyta</taxon>
        <taxon>Tracheophyta</taxon>
        <taxon>Spermatophyta</taxon>
        <taxon>Magnoliopsida</taxon>
        <taxon>eudicotyledons</taxon>
        <taxon>Gunneridae</taxon>
        <taxon>Pentapetalae</taxon>
        <taxon>rosids</taxon>
        <taxon>fabids</taxon>
        <taxon>Malpighiales</taxon>
        <taxon>Salicaceae</taxon>
        <taxon>Saliceae</taxon>
        <taxon>Populus</taxon>
    </lineage>
</organism>
<dbReference type="OrthoDB" id="668540at2759"/>
<sequence>MKTRELLFTQICVSLYCNSCIPALFSAYFFQWRNLQHSRYQGEWAPTISGRVHEFNFSSIPTVSSNYLGSNSLGNGGDFQGSILQPGEGSFVLNHSSLSGSVLYEGTSRVGSNLGGTDFGMVRNQEELNNIGSYVVSEYFNQLGAEDNKLLNEAAIACGLDLAIDHEGSIADPEGNYVVQKGRITKQKTYVICFEAIMQPSHCRKEAVISPKNAWIQNRRVGN</sequence>
<dbReference type="EMBL" id="JAAWWB010000022">
    <property type="protein sequence ID" value="KAG6755490.1"/>
    <property type="molecule type" value="Genomic_DNA"/>
</dbReference>
<evidence type="ECO:0000313" key="2">
    <source>
        <dbReference type="EMBL" id="KAG6755490.1"/>
    </source>
</evidence>
<protein>
    <submittedName>
        <fullName evidence="2">Uncharacterized protein</fullName>
    </submittedName>
</protein>
<proteinExistence type="predicted"/>
<dbReference type="AlphaFoldDB" id="A0A8X7YST1"/>